<evidence type="ECO:0000256" key="2">
    <source>
        <dbReference type="SAM" id="Phobius"/>
    </source>
</evidence>
<evidence type="ECO:0000313" key="3">
    <source>
        <dbReference type="EMBL" id="VEU33316.1"/>
    </source>
</evidence>
<evidence type="ECO:0000313" key="4">
    <source>
        <dbReference type="Proteomes" id="UP000291116"/>
    </source>
</evidence>
<accession>A0A448YU50</accession>
<dbReference type="Proteomes" id="UP000291116">
    <property type="component" value="Unassembled WGS sequence"/>
</dbReference>
<keyword evidence="2" id="KW-0812">Transmembrane</keyword>
<keyword evidence="2" id="KW-1133">Transmembrane helix</keyword>
<reference evidence="3 4" key="1">
    <citation type="submission" date="2019-01" db="EMBL/GenBank/DDBJ databases">
        <authorList>
            <person name="Ferrante I. M."/>
        </authorList>
    </citation>
    <scope>NUCLEOTIDE SEQUENCE [LARGE SCALE GENOMIC DNA]</scope>
    <source>
        <strain evidence="3 4">B856</strain>
    </source>
</reference>
<evidence type="ECO:0000256" key="1">
    <source>
        <dbReference type="SAM" id="MobiDB-lite"/>
    </source>
</evidence>
<keyword evidence="2" id="KW-0472">Membrane</keyword>
<dbReference type="AlphaFoldDB" id="A0A448YU50"/>
<keyword evidence="4" id="KW-1185">Reference proteome</keyword>
<feature type="region of interest" description="Disordered" evidence="1">
    <location>
        <begin position="369"/>
        <end position="390"/>
    </location>
</feature>
<gene>
    <name evidence="3" type="ORF">PSNMU_V1.4_AUG-EV-PASAV3_0001190</name>
</gene>
<feature type="transmembrane region" description="Helical" evidence="2">
    <location>
        <begin position="75"/>
        <end position="94"/>
    </location>
</feature>
<feature type="compositionally biased region" description="Basic and acidic residues" evidence="1">
    <location>
        <begin position="270"/>
        <end position="280"/>
    </location>
</feature>
<dbReference type="EMBL" id="CAACVS010000001">
    <property type="protein sequence ID" value="VEU33316.1"/>
    <property type="molecule type" value="Genomic_DNA"/>
</dbReference>
<feature type="region of interest" description="Disordered" evidence="1">
    <location>
        <begin position="268"/>
        <end position="289"/>
    </location>
</feature>
<sequence>MIESANTKARKARCEWRRFQTPHKTGLATEPNTQTKATQHIERIFVSPSPSPSPPATATATMTITKTITKTTNNLIAVAACFFFLGLTGGGSLFSRSSPWQPLASAEDIACDVEATYGTWDDKRIPRNEIAVPGNYVLRYGIPTAFSEKFDTMAEGGTWIRSFAFESYQMTDEDGQVDSGESGRATATATAWLPEAARSLRGGDAQALAAPIPRNCFRSYSCRRRYMRMRRNSLRFRMNGRSAANMGRSSMCHLCREDDDDDAAALATEQRNDERDREPLFEDGAPGPHPFPYREVTLDEILGSGEAPLVPPGGKPSASHAAFEEAFCAELGLVKDYDGSATATDCKVRFHCRPSTEREVAGDDLLVLDRRGGNSNGDSNGNDGTVEHVSPGVLYAVRAASPSDLGEGNH</sequence>
<organism evidence="3 4">
    <name type="scientific">Pseudo-nitzschia multistriata</name>
    <dbReference type="NCBI Taxonomy" id="183589"/>
    <lineage>
        <taxon>Eukaryota</taxon>
        <taxon>Sar</taxon>
        <taxon>Stramenopiles</taxon>
        <taxon>Ochrophyta</taxon>
        <taxon>Bacillariophyta</taxon>
        <taxon>Bacillariophyceae</taxon>
        <taxon>Bacillariophycidae</taxon>
        <taxon>Bacillariales</taxon>
        <taxon>Bacillariaceae</taxon>
        <taxon>Pseudo-nitzschia</taxon>
    </lineage>
</organism>
<proteinExistence type="predicted"/>
<protein>
    <submittedName>
        <fullName evidence="3">Uncharacterized protein</fullName>
    </submittedName>
</protein>
<name>A0A448YU50_9STRA</name>